<feature type="compositionally biased region" description="Polar residues" evidence="1">
    <location>
        <begin position="42"/>
        <end position="62"/>
    </location>
</feature>
<sequence>MGLKPGEKAPASGQYGVVGPRGGKINKEVTVVKGEPMPPTQKPGQTYVMNDPTNNKSGRPKN</sequence>
<feature type="region of interest" description="Disordered" evidence="1">
    <location>
        <begin position="34"/>
        <end position="62"/>
    </location>
</feature>
<gene>
    <name evidence="2" type="ORF">LKD45_05200</name>
</gene>
<accession>A0AAE3AUK8</accession>
<dbReference type="EMBL" id="JAJEQF010000008">
    <property type="protein sequence ID" value="MCC2167095.1"/>
    <property type="molecule type" value="Genomic_DNA"/>
</dbReference>
<dbReference type="InterPro" id="IPR025549">
    <property type="entry name" value="YjzC"/>
</dbReference>
<evidence type="ECO:0000313" key="2">
    <source>
        <dbReference type="EMBL" id="MCC2167095.1"/>
    </source>
</evidence>
<evidence type="ECO:0000256" key="1">
    <source>
        <dbReference type="SAM" id="MobiDB-lite"/>
    </source>
</evidence>
<reference evidence="2 3" key="1">
    <citation type="submission" date="2021-10" db="EMBL/GenBank/DDBJ databases">
        <title>Anaerobic single-cell dispensing facilitates the cultivation of human gut bacteria.</title>
        <authorList>
            <person name="Afrizal A."/>
        </authorList>
    </citation>
    <scope>NUCLEOTIDE SEQUENCE [LARGE SCALE GENOMIC DNA]</scope>
    <source>
        <strain evidence="2 3">CLA-AA-H244</strain>
    </source>
</reference>
<name>A0AAE3AUK8_9FIRM</name>
<dbReference type="RefSeq" id="WP_195371673.1">
    <property type="nucleotide sequence ID" value="NZ_JAJEQF010000008.1"/>
</dbReference>
<keyword evidence="3" id="KW-1185">Reference proteome</keyword>
<organism evidence="2 3">
    <name type="scientific">Gallintestinimicrobium propionicum</name>
    <dbReference type="NCBI Taxonomy" id="2981770"/>
    <lineage>
        <taxon>Bacteria</taxon>
        <taxon>Bacillati</taxon>
        <taxon>Bacillota</taxon>
        <taxon>Clostridia</taxon>
        <taxon>Lachnospirales</taxon>
        <taxon>Lachnospiraceae</taxon>
        <taxon>Gallintestinimicrobium</taxon>
    </lineage>
</organism>
<dbReference type="AlphaFoldDB" id="A0AAE3AUK8"/>
<comment type="caution">
    <text evidence="2">The sequence shown here is derived from an EMBL/GenBank/DDBJ whole genome shotgun (WGS) entry which is preliminary data.</text>
</comment>
<proteinExistence type="predicted"/>
<dbReference type="Proteomes" id="UP001199355">
    <property type="component" value="Unassembled WGS sequence"/>
</dbReference>
<evidence type="ECO:0000313" key="3">
    <source>
        <dbReference type="Proteomes" id="UP001199355"/>
    </source>
</evidence>
<protein>
    <submittedName>
        <fullName evidence="2">YjzC family protein</fullName>
    </submittedName>
</protein>
<dbReference type="Pfam" id="PF14168">
    <property type="entry name" value="YjzC"/>
    <property type="match status" value="1"/>
</dbReference>
<feature type="region of interest" description="Disordered" evidence="1">
    <location>
        <begin position="1"/>
        <end position="22"/>
    </location>
</feature>